<dbReference type="Gene3D" id="2.30.30.100">
    <property type="match status" value="1"/>
</dbReference>
<dbReference type="SUPFAM" id="SSF50182">
    <property type="entry name" value="Sm-like ribonucleoproteins"/>
    <property type="match status" value="1"/>
</dbReference>
<dbReference type="GO" id="GO:1990904">
    <property type="term" value="C:ribonucleoprotein complex"/>
    <property type="evidence" value="ECO:0007669"/>
    <property type="project" value="UniProtKB-KW"/>
</dbReference>
<keyword evidence="3 6" id="KW-0507">mRNA processing</keyword>
<feature type="domain" description="Sm" evidence="8">
    <location>
        <begin position="6"/>
        <end position="86"/>
    </location>
</feature>
<evidence type="ECO:0000256" key="1">
    <source>
        <dbReference type="ARBA" id="ARBA00006850"/>
    </source>
</evidence>
<keyword evidence="7" id="KW-1133">Transmembrane helix</keyword>
<dbReference type="InterPro" id="IPR001163">
    <property type="entry name" value="Sm_dom_euk/arc"/>
</dbReference>
<dbReference type="GO" id="GO:1990726">
    <property type="term" value="C:Lsm1-7-Pat1 complex"/>
    <property type="evidence" value="ECO:0007669"/>
    <property type="project" value="TreeGrafter"/>
</dbReference>
<accession>A0A7S3JVP6</accession>
<comment type="function">
    <text evidence="6">Probably involved with other LSm subunits in the general process of degradation of mRNAs.</text>
</comment>
<dbReference type="PANTHER" id="PTHR15588:SF8">
    <property type="entry name" value="U6 SNRNA-ASSOCIATED SM-LIKE PROTEIN LSM1"/>
    <property type="match status" value="1"/>
</dbReference>
<proteinExistence type="inferred from homology"/>
<feature type="transmembrane region" description="Helical" evidence="7">
    <location>
        <begin position="76"/>
        <end position="93"/>
    </location>
</feature>
<dbReference type="GO" id="GO:0000290">
    <property type="term" value="P:deadenylation-dependent decapping of nuclear-transcribed mRNA"/>
    <property type="evidence" value="ECO:0007669"/>
    <property type="project" value="TreeGrafter"/>
</dbReference>
<dbReference type="AlphaFoldDB" id="A0A7S3JVP6"/>
<dbReference type="CDD" id="cd01728">
    <property type="entry name" value="LSm1"/>
    <property type="match status" value="1"/>
</dbReference>
<sequence length="133" mass="15451">MPIALPAAASLVDQLDKKVMILLRDGRHLVGIMRSFDQFSNLVLEETFERRVVVSASGTSHYGDIPLGLYVVRGDAVILLGNSFFYSFIYFFFPHTQVRSMPTLKNQKAILSLLHRRKLLHWKKRYRTLFRRP</sequence>
<evidence type="ECO:0000313" key="9">
    <source>
        <dbReference type="EMBL" id="CAE0366460.1"/>
    </source>
</evidence>
<evidence type="ECO:0000256" key="4">
    <source>
        <dbReference type="ARBA" id="ARBA00022884"/>
    </source>
</evidence>
<dbReference type="InterPro" id="IPR047575">
    <property type="entry name" value="Sm"/>
</dbReference>
<dbReference type="GO" id="GO:0000932">
    <property type="term" value="C:P-body"/>
    <property type="evidence" value="ECO:0007669"/>
    <property type="project" value="UniProtKB-SubCell"/>
</dbReference>
<keyword evidence="7" id="KW-0472">Membrane</keyword>
<protein>
    <recommendedName>
        <fullName evidence="6">U6 snRNA-associated Sm-like protein LSm1</fullName>
    </recommendedName>
</protein>
<evidence type="ECO:0000256" key="7">
    <source>
        <dbReference type="SAM" id="Phobius"/>
    </source>
</evidence>
<dbReference type="GO" id="GO:0006397">
    <property type="term" value="P:mRNA processing"/>
    <property type="evidence" value="ECO:0007669"/>
    <property type="project" value="UniProtKB-UniRule"/>
</dbReference>
<gene>
    <name evidence="6" type="primary">LSM1</name>
    <name evidence="9" type="ORF">ALAG00032_LOCUS7204</name>
</gene>
<dbReference type="InterPro" id="IPR034104">
    <property type="entry name" value="Lsm1"/>
</dbReference>
<dbReference type="InterPro" id="IPR010920">
    <property type="entry name" value="LSM_dom_sf"/>
</dbReference>
<dbReference type="GO" id="GO:0003729">
    <property type="term" value="F:mRNA binding"/>
    <property type="evidence" value="ECO:0007669"/>
    <property type="project" value="TreeGrafter"/>
</dbReference>
<comment type="similarity">
    <text evidence="1 6">Belongs to the snRNP Sm proteins family.</text>
</comment>
<reference evidence="9" key="1">
    <citation type="submission" date="2021-01" db="EMBL/GenBank/DDBJ databases">
        <authorList>
            <person name="Corre E."/>
            <person name="Pelletier E."/>
            <person name="Niang G."/>
            <person name="Scheremetjew M."/>
            <person name="Finn R."/>
            <person name="Kale V."/>
            <person name="Holt S."/>
            <person name="Cochrane G."/>
            <person name="Meng A."/>
            <person name="Brown T."/>
            <person name="Cohen L."/>
        </authorList>
    </citation>
    <scope>NUCLEOTIDE SEQUENCE</scope>
    <source>
        <strain evidence="9">CCMP1510</strain>
    </source>
</reference>
<dbReference type="PROSITE" id="PS52002">
    <property type="entry name" value="SM"/>
    <property type="match status" value="1"/>
</dbReference>
<keyword evidence="5 6" id="KW-0687">Ribonucleoprotein</keyword>
<evidence type="ECO:0000256" key="5">
    <source>
        <dbReference type="ARBA" id="ARBA00023274"/>
    </source>
</evidence>
<dbReference type="Pfam" id="PF01423">
    <property type="entry name" value="LSM"/>
    <property type="match status" value="1"/>
</dbReference>
<evidence type="ECO:0000256" key="2">
    <source>
        <dbReference type="ARBA" id="ARBA00022490"/>
    </source>
</evidence>
<dbReference type="PANTHER" id="PTHR15588">
    <property type="entry name" value="LSM1"/>
    <property type="match status" value="1"/>
</dbReference>
<keyword evidence="2 6" id="KW-0963">Cytoplasm</keyword>
<evidence type="ECO:0000259" key="8">
    <source>
        <dbReference type="PROSITE" id="PS52002"/>
    </source>
</evidence>
<dbReference type="SMART" id="SM00651">
    <property type="entry name" value="Sm"/>
    <property type="match status" value="1"/>
</dbReference>
<evidence type="ECO:0000256" key="6">
    <source>
        <dbReference type="RuleBase" id="RU365047"/>
    </source>
</evidence>
<organism evidence="9">
    <name type="scientific">Aureoumbra lagunensis</name>
    <dbReference type="NCBI Taxonomy" id="44058"/>
    <lineage>
        <taxon>Eukaryota</taxon>
        <taxon>Sar</taxon>
        <taxon>Stramenopiles</taxon>
        <taxon>Ochrophyta</taxon>
        <taxon>Pelagophyceae</taxon>
        <taxon>Pelagomonadales</taxon>
        <taxon>Aureoumbra</taxon>
    </lineage>
</organism>
<dbReference type="EMBL" id="HBIJ01010481">
    <property type="protein sequence ID" value="CAE0366460.1"/>
    <property type="molecule type" value="Transcribed_RNA"/>
</dbReference>
<keyword evidence="4 6" id="KW-0694">RNA-binding</keyword>
<evidence type="ECO:0000256" key="3">
    <source>
        <dbReference type="ARBA" id="ARBA00022664"/>
    </source>
</evidence>
<dbReference type="InterPro" id="IPR044642">
    <property type="entry name" value="PTHR15588"/>
</dbReference>
<comment type="subunit">
    <text evidence="6">LSm subunits form a heteromer with a donut shape.</text>
</comment>
<keyword evidence="7" id="KW-0812">Transmembrane</keyword>
<name>A0A7S3JVP6_9STRA</name>
<comment type="subcellular location">
    <subcellularLocation>
        <location evidence="6">Cytoplasm</location>
    </subcellularLocation>
    <subcellularLocation>
        <location evidence="6">Cytoplasm</location>
        <location evidence="6">P-body</location>
    </subcellularLocation>
</comment>